<gene>
    <name evidence="8" type="primary">LOC102210819</name>
</gene>
<feature type="domain" description="BHLH" evidence="6">
    <location>
        <begin position="73"/>
        <end position="125"/>
    </location>
</feature>
<dbReference type="SUPFAM" id="SSF47459">
    <property type="entry name" value="HLH, helix-loop-helix DNA-binding domain"/>
    <property type="match status" value="1"/>
</dbReference>
<dbReference type="PANTHER" id="PTHR13864">
    <property type="entry name" value="T-CELL ACUTE LYMPHOCYTIC LEUKEMIA/STEM CELL LEUKEMIA-RELATED"/>
    <property type="match status" value="1"/>
</dbReference>
<evidence type="ECO:0000256" key="3">
    <source>
        <dbReference type="ARBA" id="ARBA00023163"/>
    </source>
</evidence>
<keyword evidence="7" id="KW-1185">Reference proteome</keyword>
<evidence type="ECO:0000259" key="6">
    <source>
        <dbReference type="PROSITE" id="PS50888"/>
    </source>
</evidence>
<feature type="compositionally biased region" description="Low complexity" evidence="5">
    <location>
        <begin position="175"/>
        <end position="187"/>
    </location>
</feature>
<feature type="region of interest" description="Disordered" evidence="5">
    <location>
        <begin position="148"/>
        <end position="189"/>
    </location>
</feature>
<feature type="compositionally biased region" description="Polar residues" evidence="5">
    <location>
        <begin position="152"/>
        <end position="165"/>
    </location>
</feature>
<keyword evidence="1" id="KW-0805">Transcription regulation</keyword>
<reference evidence="8" key="1">
    <citation type="submission" date="2025-08" db="UniProtKB">
        <authorList>
            <consortium name="RefSeq"/>
        </authorList>
    </citation>
    <scope>IDENTIFICATION</scope>
</reference>
<dbReference type="GeneID" id="102210819"/>
<dbReference type="PANTHER" id="PTHR13864:SF15">
    <property type="entry name" value="T-CELL ACUTE LYMPHOCYTIC LEUKEMIA PROTEIN 1 HOMOLOG-RELATED"/>
    <property type="match status" value="1"/>
</dbReference>
<accession>A0A9Y3VJ23</accession>
<keyword evidence="2" id="KW-0238">DNA-binding</keyword>
<evidence type="ECO:0000256" key="1">
    <source>
        <dbReference type="ARBA" id="ARBA00023015"/>
    </source>
</evidence>
<dbReference type="SMART" id="SM00353">
    <property type="entry name" value="HLH"/>
    <property type="match status" value="1"/>
</dbReference>
<evidence type="ECO:0000313" key="8">
    <source>
        <dbReference type="RefSeq" id="XP_005735084.1"/>
    </source>
</evidence>
<dbReference type="RefSeq" id="XP_005735084.1">
    <property type="nucleotide sequence ID" value="XM_005735027.1"/>
</dbReference>
<dbReference type="InterPro" id="IPR036638">
    <property type="entry name" value="HLH_DNA-bd_sf"/>
</dbReference>
<dbReference type="GO" id="GO:0046983">
    <property type="term" value="F:protein dimerization activity"/>
    <property type="evidence" value="ECO:0007669"/>
    <property type="project" value="InterPro"/>
</dbReference>
<dbReference type="FunFam" id="4.10.280.10:FF:000015">
    <property type="entry name" value="T-cell acute lymphocytic leukemia 1"/>
    <property type="match status" value="1"/>
</dbReference>
<dbReference type="Proteomes" id="UP000695023">
    <property type="component" value="Unplaced"/>
</dbReference>
<dbReference type="InterPro" id="IPR011598">
    <property type="entry name" value="bHLH_dom"/>
</dbReference>
<sequence length="210" mass="23870">MAKVSHRTVHPLAPESVNRLWVFPQKSADLTPRTHSANHLAATASDPDPRIAPKLRAAPWERNLTEGTRPRVVRRIFTNSRERWRQQNVNGAFAELRRLIPTHPPDRKLSKNEILRLALRYISFLDHLLTEQDLSGAPQSQAVRLEEDRLQGTPSPNSTCESSSEGDSDGLMGEQRQLQYQQVQLSRSSRDQLRLFHHSRCESPCSLGSD</sequence>
<name>A0A9Y3VJ23_9CICH</name>
<evidence type="ECO:0000256" key="2">
    <source>
        <dbReference type="ARBA" id="ARBA00023125"/>
    </source>
</evidence>
<dbReference type="InterPro" id="IPR040238">
    <property type="entry name" value="TAL-like"/>
</dbReference>
<protein>
    <recommendedName>
        <fullName evidence="4">Stem cell protein</fullName>
    </recommendedName>
</protein>
<keyword evidence="3" id="KW-0804">Transcription</keyword>
<organism evidence="7 8">
    <name type="scientific">Pundamilia nyererei</name>
    <dbReference type="NCBI Taxonomy" id="303518"/>
    <lineage>
        <taxon>Eukaryota</taxon>
        <taxon>Metazoa</taxon>
        <taxon>Chordata</taxon>
        <taxon>Craniata</taxon>
        <taxon>Vertebrata</taxon>
        <taxon>Euteleostomi</taxon>
        <taxon>Actinopterygii</taxon>
        <taxon>Neopterygii</taxon>
        <taxon>Teleostei</taxon>
        <taxon>Neoteleostei</taxon>
        <taxon>Acanthomorphata</taxon>
        <taxon>Ovalentaria</taxon>
        <taxon>Cichlomorphae</taxon>
        <taxon>Cichliformes</taxon>
        <taxon>Cichlidae</taxon>
        <taxon>African cichlids</taxon>
        <taxon>Pseudocrenilabrinae</taxon>
        <taxon>Haplochromini</taxon>
        <taxon>Pundamilia</taxon>
    </lineage>
</organism>
<dbReference type="GO" id="GO:0000978">
    <property type="term" value="F:RNA polymerase II cis-regulatory region sequence-specific DNA binding"/>
    <property type="evidence" value="ECO:0007669"/>
    <property type="project" value="TreeGrafter"/>
</dbReference>
<dbReference type="PROSITE" id="PS50888">
    <property type="entry name" value="BHLH"/>
    <property type="match status" value="1"/>
</dbReference>
<dbReference type="AlphaFoldDB" id="A0A9Y3VJ23"/>
<evidence type="ECO:0000313" key="7">
    <source>
        <dbReference type="Proteomes" id="UP000695023"/>
    </source>
</evidence>
<evidence type="ECO:0000256" key="4">
    <source>
        <dbReference type="ARBA" id="ARBA00075195"/>
    </source>
</evidence>
<evidence type="ECO:0000256" key="5">
    <source>
        <dbReference type="SAM" id="MobiDB-lite"/>
    </source>
</evidence>
<dbReference type="Pfam" id="PF00010">
    <property type="entry name" value="HLH"/>
    <property type="match status" value="1"/>
</dbReference>
<dbReference type="Gene3D" id="4.10.280.10">
    <property type="entry name" value="Helix-loop-helix DNA-binding domain"/>
    <property type="match status" value="1"/>
</dbReference>
<dbReference type="CDD" id="cd11413">
    <property type="entry name" value="bHLH_TS_TAL_LYL"/>
    <property type="match status" value="1"/>
</dbReference>
<dbReference type="GO" id="GO:0000981">
    <property type="term" value="F:DNA-binding transcription factor activity, RNA polymerase II-specific"/>
    <property type="evidence" value="ECO:0007669"/>
    <property type="project" value="InterPro"/>
</dbReference>
<proteinExistence type="predicted"/>